<dbReference type="GO" id="GO:0004497">
    <property type="term" value="F:monooxygenase activity"/>
    <property type="evidence" value="ECO:0007669"/>
    <property type="project" value="UniProtKB-KW"/>
</dbReference>
<evidence type="ECO:0000256" key="1">
    <source>
        <dbReference type="ARBA" id="ARBA00023002"/>
    </source>
</evidence>
<dbReference type="SUPFAM" id="SSF51905">
    <property type="entry name" value="FAD/NAD(P)-binding domain"/>
    <property type="match status" value="1"/>
</dbReference>
<dbReference type="GO" id="GO:0071949">
    <property type="term" value="F:FAD binding"/>
    <property type="evidence" value="ECO:0007669"/>
    <property type="project" value="InterPro"/>
</dbReference>
<dbReference type="PANTHER" id="PTHR43476:SF5">
    <property type="entry name" value="FAD-DEPENDENT MONOOXYGENASE"/>
    <property type="match status" value="1"/>
</dbReference>
<organism evidence="3">
    <name type="scientific">Thermosporothrix sp. COM3</name>
    <dbReference type="NCBI Taxonomy" id="2490863"/>
    <lineage>
        <taxon>Bacteria</taxon>
        <taxon>Bacillati</taxon>
        <taxon>Chloroflexota</taxon>
        <taxon>Ktedonobacteria</taxon>
        <taxon>Ktedonobacterales</taxon>
        <taxon>Thermosporotrichaceae</taxon>
        <taxon>Thermosporothrix</taxon>
    </lineage>
</organism>
<dbReference type="Gene3D" id="3.30.70.2450">
    <property type="match status" value="1"/>
</dbReference>
<dbReference type="NCBIfam" id="NF004834">
    <property type="entry name" value="PRK06185.1-3"/>
    <property type="match status" value="1"/>
</dbReference>
<evidence type="ECO:0000259" key="2">
    <source>
        <dbReference type="Pfam" id="PF01494"/>
    </source>
</evidence>
<feature type="domain" description="FAD-binding" evidence="2">
    <location>
        <begin position="20"/>
        <end position="343"/>
    </location>
</feature>
<dbReference type="Pfam" id="PF01494">
    <property type="entry name" value="FAD_binding_3"/>
    <property type="match status" value="1"/>
</dbReference>
<dbReference type="InterPro" id="IPR002938">
    <property type="entry name" value="FAD-bd"/>
</dbReference>
<proteinExistence type="predicted"/>
<dbReference type="InterPro" id="IPR036188">
    <property type="entry name" value="FAD/NAD-bd_sf"/>
</dbReference>
<accession>A0A455SSA6</accession>
<dbReference type="InterPro" id="IPR050631">
    <property type="entry name" value="PheA/TfdB_FAD_monoxygenase"/>
</dbReference>
<protein>
    <submittedName>
        <fullName evidence="3">Monooxygenase</fullName>
    </submittedName>
</protein>
<gene>
    <name evidence="3" type="ORF">KTC_53410</name>
</gene>
<reference evidence="3" key="1">
    <citation type="submission" date="2018-12" db="EMBL/GenBank/DDBJ databases">
        <title>Novel natural products biosynthetic potential of the class Ktedonobacteria.</title>
        <authorList>
            <person name="Zheng Y."/>
            <person name="Saitou A."/>
            <person name="Wang C.M."/>
            <person name="Toyoda A."/>
            <person name="Minakuchi Y."/>
            <person name="Sekiguchi Y."/>
            <person name="Ueda K."/>
            <person name="Takano H."/>
            <person name="Sakai Y."/>
            <person name="Yokota A."/>
            <person name="Yabe S."/>
        </authorList>
    </citation>
    <scope>NUCLEOTIDE SEQUENCE</scope>
    <source>
        <strain evidence="3">COM3</strain>
    </source>
</reference>
<dbReference type="PRINTS" id="PR00420">
    <property type="entry name" value="RNGMNOXGNASE"/>
</dbReference>
<dbReference type="PANTHER" id="PTHR43476">
    <property type="entry name" value="3-(3-HYDROXY-PHENYL)PROPIONATE/3-HYDROXYCINNAMIC ACID HYDROXYLASE"/>
    <property type="match status" value="1"/>
</dbReference>
<dbReference type="Gene3D" id="3.50.50.60">
    <property type="entry name" value="FAD/NAD(P)-binding domain"/>
    <property type="match status" value="1"/>
</dbReference>
<dbReference type="EMBL" id="AP019376">
    <property type="protein sequence ID" value="BBH90590.1"/>
    <property type="molecule type" value="Genomic_DNA"/>
</dbReference>
<evidence type="ECO:0000313" key="3">
    <source>
        <dbReference type="EMBL" id="BBH90590.1"/>
    </source>
</evidence>
<sequence length="415" mass="46617">MNASEQQSTSQPTIQSVEQTTCCIVGAGPAGMILALLLARKGIRVLLVEAHADFDREFRGDTVHPSTLSILDEIGLTEPMLQQLHHSRAFSGSIQAGAMRFPLVDFRRLHMKYPFVALIPQKEFLGFLAQEAQRYPTFRLIMNAQVDGLLEEQGVIRGVRYRGRDGWHEIRADLTVGADGRFSRVRRLAGFQPTKSSAPIDVLWFRLPRHPEETEQAMGRVQGRVIFVMLARHDHWQIGYVIPKGSYQHLHAQGLEHFRQTIVKVAPELADRVQVLQDWKQISVLSVEANRLRRWYRPGLLMIGDAAHVMSPVGGTGINYAVQDAVVAANVLATRLKTGRVRVEDLARVQRKRMLPTIAVQTLQNMVQDEVLGRIVRTGKGSGSAKVLRLFTRIPVVRALPMRILLVGLTQVHVR</sequence>
<name>A0A455SSA6_9CHLR</name>
<keyword evidence="1" id="KW-0560">Oxidoreductase</keyword>
<keyword evidence="3" id="KW-0503">Monooxygenase</keyword>
<dbReference type="AlphaFoldDB" id="A0A455SSA6"/>